<evidence type="ECO:0000259" key="2">
    <source>
        <dbReference type="Pfam" id="PF00733"/>
    </source>
</evidence>
<gene>
    <name evidence="3" type="primary">larE</name>
    <name evidence="3" type="ORF">IFJ97_03885</name>
</gene>
<dbReference type="InterPro" id="IPR014729">
    <property type="entry name" value="Rossmann-like_a/b/a_fold"/>
</dbReference>
<dbReference type="NCBIfam" id="TIGR00268">
    <property type="entry name" value="ATP-dependent sacrificial sulfur transferase LarE"/>
    <property type="match status" value="1"/>
</dbReference>
<dbReference type="SUPFAM" id="SSF52402">
    <property type="entry name" value="Adenine nucleotide alpha hydrolases-like"/>
    <property type="match status" value="1"/>
</dbReference>
<dbReference type="Gene3D" id="3.40.50.620">
    <property type="entry name" value="HUPs"/>
    <property type="match status" value="1"/>
</dbReference>
<dbReference type="Pfam" id="PF00733">
    <property type="entry name" value="Asn_synthase"/>
    <property type="match status" value="1"/>
</dbReference>
<dbReference type="PANTHER" id="PTHR43169:SF2">
    <property type="entry name" value="NAD_GMP SYNTHASE DOMAIN-CONTAINING PROTEIN"/>
    <property type="match status" value="1"/>
</dbReference>
<dbReference type="PANTHER" id="PTHR43169">
    <property type="entry name" value="EXSB FAMILY PROTEIN"/>
    <property type="match status" value="1"/>
</dbReference>
<dbReference type="EMBL" id="JACXWA010000063">
    <property type="protein sequence ID" value="MBD3870480.1"/>
    <property type="molecule type" value="Genomic_DNA"/>
</dbReference>
<dbReference type="InterPro" id="IPR001962">
    <property type="entry name" value="Asn_synthase"/>
</dbReference>
<evidence type="ECO:0000313" key="4">
    <source>
        <dbReference type="Proteomes" id="UP000598633"/>
    </source>
</evidence>
<name>A0A8J6Y4W5_9BACT</name>
<sequence length="271" mass="29081">MVSDYEALTQWFRDAGPTLVAFSGGVDSTLLAKVAFDALAERAVAVTAVSASLAPRELDEARELAAKIGIAHRLETSSETALPQYLVNDNNRCYHCKTELYSICERVAGELDLAVIVNGLNTDDLSDHRPGNQAAEEAGVRSPFVELGVDKAAIREHSRRLGLPTAEKPELACLASRFPTGTPISIVGLEQVAAAEDVVARLGFSQYRVRFHGDLARIEVPASEIVRLTDATTREQLLDGVRAAGFRFVTIDLAGYSRGSSNPIAMAEPSG</sequence>
<dbReference type="GO" id="GO:0006529">
    <property type="term" value="P:asparagine biosynthetic process"/>
    <property type="evidence" value="ECO:0007669"/>
    <property type="project" value="InterPro"/>
</dbReference>
<feature type="active site" description="Nucleophile and sulfur donor" evidence="1">
    <location>
        <position position="173"/>
    </location>
</feature>
<dbReference type="AlphaFoldDB" id="A0A8J6Y4W5"/>
<organism evidence="3 4">
    <name type="scientific">Candidatus Sulfomarinibacter kjeldsenii</name>
    <dbReference type="NCBI Taxonomy" id="2885994"/>
    <lineage>
        <taxon>Bacteria</taxon>
        <taxon>Pseudomonadati</taxon>
        <taxon>Acidobacteriota</taxon>
        <taxon>Thermoanaerobaculia</taxon>
        <taxon>Thermoanaerobaculales</taxon>
        <taxon>Candidatus Sulfomarinibacteraceae</taxon>
        <taxon>Candidatus Sulfomarinibacter</taxon>
    </lineage>
</organism>
<evidence type="ECO:0000313" key="3">
    <source>
        <dbReference type="EMBL" id="MBD3870480.1"/>
    </source>
</evidence>
<dbReference type="CDD" id="cd01990">
    <property type="entry name" value="LarE-like"/>
    <property type="match status" value="1"/>
</dbReference>
<accession>A0A8J6Y4W5</accession>
<evidence type="ECO:0000256" key="1">
    <source>
        <dbReference type="PIRSR" id="PIRSR006661-1"/>
    </source>
</evidence>
<dbReference type="InterPro" id="IPR005232">
    <property type="entry name" value="LarE"/>
</dbReference>
<dbReference type="GO" id="GO:0004066">
    <property type="term" value="F:asparagine synthase (glutamine-hydrolyzing) activity"/>
    <property type="evidence" value="ECO:0007669"/>
    <property type="project" value="InterPro"/>
</dbReference>
<dbReference type="PIRSF" id="PIRSF006661">
    <property type="entry name" value="PP-lp_UCP006661"/>
    <property type="match status" value="1"/>
</dbReference>
<proteinExistence type="predicted"/>
<dbReference type="GO" id="GO:0016783">
    <property type="term" value="F:sulfurtransferase activity"/>
    <property type="evidence" value="ECO:0007669"/>
    <property type="project" value="InterPro"/>
</dbReference>
<dbReference type="InterPro" id="IPR052188">
    <property type="entry name" value="Ni-pincer_cofactor_biosynth"/>
</dbReference>
<comment type="caution">
    <text evidence="3">The sequence shown here is derived from an EMBL/GenBank/DDBJ whole genome shotgun (WGS) entry which is preliminary data.</text>
</comment>
<keyword evidence="3" id="KW-0808">Transferase</keyword>
<reference evidence="3 4" key="1">
    <citation type="submission" date="2020-08" db="EMBL/GenBank/DDBJ databases">
        <title>Acidobacteriota in marine sediments use diverse sulfur dissimilation pathways.</title>
        <authorList>
            <person name="Wasmund K."/>
        </authorList>
    </citation>
    <scope>NUCLEOTIDE SEQUENCE [LARGE SCALE GENOMIC DNA]</scope>
    <source>
        <strain evidence="3">MAG AM3-A</strain>
    </source>
</reference>
<dbReference type="Proteomes" id="UP000598633">
    <property type="component" value="Unassembled WGS sequence"/>
</dbReference>
<protein>
    <submittedName>
        <fullName evidence="3">ATP-dependent sacrificial sulfur transferase LarE</fullName>
    </submittedName>
</protein>
<feature type="domain" description="Asparagine synthetase" evidence="2">
    <location>
        <begin position="13"/>
        <end position="84"/>
    </location>
</feature>